<feature type="compositionally biased region" description="Low complexity" evidence="1">
    <location>
        <begin position="639"/>
        <end position="657"/>
    </location>
</feature>
<evidence type="ECO:0000313" key="2">
    <source>
        <dbReference type="EMBL" id="GIL74937.1"/>
    </source>
</evidence>
<feature type="compositionally biased region" description="Low complexity" evidence="1">
    <location>
        <begin position="787"/>
        <end position="800"/>
    </location>
</feature>
<feature type="region of interest" description="Disordered" evidence="1">
    <location>
        <begin position="986"/>
        <end position="1043"/>
    </location>
</feature>
<feature type="region of interest" description="Disordered" evidence="1">
    <location>
        <begin position="275"/>
        <end position="299"/>
    </location>
</feature>
<feature type="compositionally biased region" description="Polar residues" evidence="1">
    <location>
        <begin position="822"/>
        <end position="834"/>
    </location>
</feature>
<feature type="region of interest" description="Disordered" evidence="1">
    <location>
        <begin position="362"/>
        <end position="869"/>
    </location>
</feature>
<feature type="compositionally biased region" description="Low complexity" evidence="1">
    <location>
        <begin position="858"/>
        <end position="868"/>
    </location>
</feature>
<feature type="compositionally biased region" description="Pro residues" evidence="1">
    <location>
        <begin position="989"/>
        <end position="998"/>
    </location>
</feature>
<feature type="compositionally biased region" description="Low complexity" evidence="1">
    <location>
        <begin position="1002"/>
        <end position="1028"/>
    </location>
</feature>
<reference evidence="2" key="1">
    <citation type="journal article" date="2021" name="Proc. Natl. Acad. Sci. U.S.A.">
        <title>Three genomes in the algal genus Volvox reveal the fate of a haploid sex-determining region after a transition to homothallism.</title>
        <authorList>
            <person name="Yamamoto K."/>
            <person name="Hamaji T."/>
            <person name="Kawai-Toyooka H."/>
            <person name="Matsuzaki R."/>
            <person name="Takahashi F."/>
            <person name="Nishimura Y."/>
            <person name="Kawachi M."/>
            <person name="Noguchi H."/>
            <person name="Minakuchi Y."/>
            <person name="Umen J.G."/>
            <person name="Toyoda A."/>
            <person name="Nozaki H."/>
        </authorList>
    </citation>
    <scope>NUCLEOTIDE SEQUENCE</scope>
    <source>
        <strain evidence="2">NIES-3786</strain>
    </source>
</reference>
<feature type="compositionally biased region" description="Polar residues" evidence="1">
    <location>
        <begin position="755"/>
        <end position="774"/>
    </location>
</feature>
<accession>A0A8J4C3Q3</accession>
<dbReference type="OrthoDB" id="551384at2759"/>
<feature type="compositionally biased region" description="Basic and acidic residues" evidence="1">
    <location>
        <begin position="810"/>
        <end position="821"/>
    </location>
</feature>
<dbReference type="Proteomes" id="UP000747110">
    <property type="component" value="Unassembled WGS sequence"/>
</dbReference>
<feature type="compositionally biased region" description="Polar residues" evidence="1">
    <location>
        <begin position="1029"/>
        <end position="1040"/>
    </location>
</feature>
<dbReference type="EMBL" id="BNCP01000006">
    <property type="protein sequence ID" value="GIL74937.1"/>
    <property type="molecule type" value="Genomic_DNA"/>
</dbReference>
<gene>
    <name evidence="2" type="ORF">Vretifemale_4805</name>
</gene>
<keyword evidence="3" id="KW-1185">Reference proteome</keyword>
<evidence type="ECO:0000313" key="3">
    <source>
        <dbReference type="Proteomes" id="UP000747110"/>
    </source>
</evidence>
<protein>
    <submittedName>
        <fullName evidence="2">Uncharacterized protein</fullName>
    </submittedName>
</protein>
<feature type="region of interest" description="Disordered" evidence="1">
    <location>
        <begin position="1346"/>
        <end position="1389"/>
    </location>
</feature>
<feature type="region of interest" description="Disordered" evidence="1">
    <location>
        <begin position="892"/>
        <end position="969"/>
    </location>
</feature>
<feature type="compositionally biased region" description="Low complexity" evidence="1">
    <location>
        <begin position="367"/>
        <end position="378"/>
    </location>
</feature>
<feature type="compositionally biased region" description="Low complexity" evidence="1">
    <location>
        <begin position="491"/>
        <end position="505"/>
    </location>
</feature>
<feature type="compositionally biased region" description="Pro residues" evidence="1">
    <location>
        <begin position="669"/>
        <end position="690"/>
    </location>
</feature>
<name>A0A8J4C3Q3_9CHLO</name>
<comment type="caution">
    <text evidence="2">The sequence shown here is derived from an EMBL/GenBank/DDBJ whole genome shotgun (WGS) entry which is preliminary data.</text>
</comment>
<feature type="compositionally biased region" description="Low complexity" evidence="1">
    <location>
        <begin position="892"/>
        <end position="902"/>
    </location>
</feature>
<evidence type="ECO:0000256" key="1">
    <source>
        <dbReference type="SAM" id="MobiDB-lite"/>
    </source>
</evidence>
<feature type="compositionally biased region" description="Polar residues" evidence="1">
    <location>
        <begin position="460"/>
        <end position="479"/>
    </location>
</feature>
<feature type="compositionally biased region" description="Pro residues" evidence="1">
    <location>
        <begin position="907"/>
        <end position="916"/>
    </location>
</feature>
<feature type="compositionally biased region" description="Low complexity" evidence="1">
    <location>
        <begin position="1346"/>
        <end position="1365"/>
    </location>
</feature>
<proteinExistence type="predicted"/>
<sequence>MHTARDASVRGWPVYIGPKCSRFARNRRTQPSIFFRSYVLQVKLGADLPRLSSADDQKPFPGVLACTSQRQHGSGNFNDSDLYDRYAFVSRLLHGEQSAKLAGAAQRLAWVPYGNALYLPLWMRGGHSEWWRLRRAQVLPPAAHLAPQQQPPVQTPMQSTQAMSVGDLPIAAAAAATELASRKAGDGIPGGNTCFQHPDAVRRLDSGPRGTSHDAMAMAKATAADGEARRPVASADDDLDLVDISISRTDVALPSTPPSERGATGRAAAAEFPVQGGVSSPHQLRSLPGGQGDIGDIPGANDREGGLVLGSVSRWVLAEGGASWVVRAPGSLRGEVWGNDRQQEQQQQKDQQQRRSLFMRGSDVPARPRQPQLLLSSQPPAPPPESSAGFPGDDVRKPSDPEPDPEPDPDPQQRQGLDPLVSVAEGAVQPSHASLWQQKQPLELLPPPPPQQQQQQQQLSRQGSPADQSTDGRQGTGSCPTEALRGLPMEGGFAAAQAGAASSQPHSPPPPFLHMGAAASPLPPPSPRKPLFVRGAAIPFRTPPAPQPVSADAGVTTRSPGPYCDSREGSDMSPQLPTVSPQQPPQQGPWQQQKQQLTWARSAAGGHPMPTDGSRGSSCDNRDGGWGSTSDLGEMDLASVSGSSCGSSCGSNTGSSTKGEEEKGDADGPPSPSAPPPPSQPLPLPTPPGRPLFVRGAAIPFRAPPSSAQATLPQSALLAGLNLSSQPQPLPQEQDPERQQRQLRWSLTAHPPQRPNQDTSRSANKRSGNDQSCQSASDASDDATPGSRSDSSSSSSSSRSQGLEFSRPVESARHIAHRDDSSSVQTAKSVTGDGSSSNSSSSSRNGTDAGGLLQPETAAAAAAAAAAAGTRFPAGFASAWQSYQALLQAQAQAGLQTGAHQGIQLSQPPPAQPPPAQQSSEPQPGPAPPPNQRLSPVRSFEGSPSDSSEAGAGNPGSQPTTANYRFVPLLPRENLEERRVIGGMRLAPEMPPIPPPALPSRTTSTTTITSTMTSTSTTTITSTTSATTQPARVQSQPSQHQRQRVMPPYMVGEVPTPGQDESQSNAQTLEFADFSQSPLMGATAAATAATATAGPTASGLPKTISTATAAAATAAAFVPYGLAASGKPGEGAEAAPSRGTGAISVPVAREAVAAVAAFSSGKEVSARRARGRLYAWELSVSCFRADMDPRGRVLSWACVCTLPGGDLPLPDAVLAAEQQLLRLQGEWKIPGGTAHGLTEHGATSIASAAAALVAARSASGVDVTAAAAEVAMRRVSLEALAAASPSAAQRGRLLQLARRGRLRGLDPAVFHALCPGGGVAAAGAESPLRSVGVESYASTEMVSTSSSVSMPSFSSSPSSSTSTYSVDGEDKLKKRGGGGGDGRGAIATVDKGAGGSTTVSAGLLLHHVLAVQGLEEAEENAEEARAAAAAAAAGLPPPISRRQLGLVRSFLRRAARGVETDAGPWLRSVFVGAVPERRLRRLVAELVGEEYGGSSVEYGLTPYRYRGAAAAPPRAPEAALEELLGLLTRGSAGEVIERLKRHVDGLHRRE</sequence>
<organism evidence="2 3">
    <name type="scientific">Volvox reticuliferus</name>
    <dbReference type="NCBI Taxonomy" id="1737510"/>
    <lineage>
        <taxon>Eukaryota</taxon>
        <taxon>Viridiplantae</taxon>
        <taxon>Chlorophyta</taxon>
        <taxon>core chlorophytes</taxon>
        <taxon>Chlorophyceae</taxon>
        <taxon>CS clade</taxon>
        <taxon>Chlamydomonadales</taxon>
        <taxon>Volvocaceae</taxon>
        <taxon>Volvox</taxon>
    </lineage>
</organism>